<evidence type="ECO:0000256" key="4">
    <source>
        <dbReference type="HAMAP-Rule" id="MF_01384"/>
    </source>
</evidence>
<organism evidence="5 6">
    <name type="scientific">Marinomonas balearica</name>
    <dbReference type="NCBI Taxonomy" id="491947"/>
    <lineage>
        <taxon>Bacteria</taxon>
        <taxon>Pseudomonadati</taxon>
        <taxon>Pseudomonadota</taxon>
        <taxon>Gammaproteobacteria</taxon>
        <taxon>Oceanospirillales</taxon>
        <taxon>Oceanospirillaceae</taxon>
        <taxon>Marinomonas</taxon>
    </lineage>
</organism>
<dbReference type="AlphaFoldDB" id="A0A4V6PTU1"/>
<comment type="function">
    <text evidence="4">Required for maturation of urease via the functional incorporation of the urease nickel metallocenter.</text>
</comment>
<dbReference type="HAMAP" id="MF_01384">
    <property type="entry name" value="UreD"/>
    <property type="match status" value="1"/>
</dbReference>
<dbReference type="GO" id="GO:0016151">
    <property type="term" value="F:nickel cation binding"/>
    <property type="evidence" value="ECO:0007669"/>
    <property type="project" value="UniProtKB-UniRule"/>
</dbReference>
<reference evidence="5 6" key="1">
    <citation type="submission" date="2019-03" db="EMBL/GenBank/DDBJ databases">
        <title>Genomic Encyclopedia of Type Strains, Phase III (KMG-III): the genomes of soil and plant-associated and newly described type strains.</title>
        <authorList>
            <person name="Whitman W."/>
        </authorList>
    </citation>
    <scope>NUCLEOTIDE SEQUENCE [LARGE SCALE GENOMIC DNA]</scope>
    <source>
        <strain evidence="5 6">CECT 7378</strain>
    </source>
</reference>
<name>A0A4V6PTU1_9GAMM</name>
<dbReference type="PANTHER" id="PTHR33643">
    <property type="entry name" value="UREASE ACCESSORY PROTEIN D"/>
    <property type="match status" value="1"/>
</dbReference>
<dbReference type="Pfam" id="PF01774">
    <property type="entry name" value="UreD"/>
    <property type="match status" value="1"/>
</dbReference>
<sequence length="294" mass="32714">MSLLAEPVVSTEHFVAPVSQWQAYLKLGFDQTARGTVLKTCDHKGPLYVQKPFYPEGKDTAHVYLLHPPGGLVSGDELVIESKQTPDTHVLITTPGAGRVYKARPDKTLQRQTTHLHVAKDAVMEWLPQETILYPNANTKLINKVELHGSARFIGWEVTCFGLPANQLDFSEGQADQCIQIRVDGRIRLRERLLIDAQSRDLMTRAAGLQANPVNGVLIAGPFKHENAALLESLKDACREADGVSGATLVDEFIVIRSLNNDSERMKRLFTTCWQLVRPELLGRAACEPRIWAT</sequence>
<dbReference type="Proteomes" id="UP000294656">
    <property type="component" value="Unassembled WGS sequence"/>
</dbReference>
<evidence type="ECO:0000313" key="6">
    <source>
        <dbReference type="Proteomes" id="UP000294656"/>
    </source>
</evidence>
<comment type="similarity">
    <text evidence="1 4">Belongs to the UreD family.</text>
</comment>
<evidence type="ECO:0000256" key="1">
    <source>
        <dbReference type="ARBA" id="ARBA00007177"/>
    </source>
</evidence>
<dbReference type="GO" id="GO:0005737">
    <property type="term" value="C:cytoplasm"/>
    <property type="evidence" value="ECO:0007669"/>
    <property type="project" value="UniProtKB-SubCell"/>
</dbReference>
<dbReference type="EMBL" id="SNXC01000012">
    <property type="protein sequence ID" value="TDO97332.1"/>
    <property type="molecule type" value="Genomic_DNA"/>
</dbReference>
<comment type="subunit">
    <text evidence="4">UreD, UreF and UreG form a complex that acts as a GTP-hydrolysis-dependent molecular chaperone, activating the urease apoprotein by helping to assemble the nickel containing metallocenter of UreC. The UreE protein probably delivers the nickel.</text>
</comment>
<evidence type="ECO:0000256" key="3">
    <source>
        <dbReference type="ARBA" id="ARBA00023186"/>
    </source>
</evidence>
<evidence type="ECO:0000256" key="2">
    <source>
        <dbReference type="ARBA" id="ARBA00022988"/>
    </source>
</evidence>
<evidence type="ECO:0000313" key="5">
    <source>
        <dbReference type="EMBL" id="TDO97332.1"/>
    </source>
</evidence>
<protein>
    <recommendedName>
        <fullName evidence="4">Urease accessory protein UreD</fullName>
    </recommendedName>
</protein>
<dbReference type="InterPro" id="IPR002669">
    <property type="entry name" value="UreD"/>
</dbReference>
<gene>
    <name evidence="4" type="primary">ureD</name>
    <name evidence="5" type="ORF">DFP79_2149</name>
</gene>
<keyword evidence="2 4" id="KW-0996">Nickel insertion</keyword>
<proteinExistence type="inferred from homology"/>
<comment type="caution">
    <text evidence="5">The sequence shown here is derived from an EMBL/GenBank/DDBJ whole genome shotgun (WGS) entry which is preliminary data.</text>
</comment>
<keyword evidence="4" id="KW-0963">Cytoplasm</keyword>
<dbReference type="PANTHER" id="PTHR33643:SF1">
    <property type="entry name" value="UREASE ACCESSORY PROTEIN D"/>
    <property type="match status" value="1"/>
</dbReference>
<accession>A0A4V6PTU1</accession>
<dbReference type="RefSeq" id="WP_133503915.1">
    <property type="nucleotide sequence ID" value="NZ_SNXC01000012.1"/>
</dbReference>
<keyword evidence="3 4" id="KW-0143">Chaperone</keyword>
<keyword evidence="6" id="KW-1185">Reference proteome</keyword>
<comment type="subcellular location">
    <subcellularLocation>
        <location evidence="4">Cytoplasm</location>
    </subcellularLocation>
</comment>
<dbReference type="OrthoDB" id="9798842at2"/>